<dbReference type="Gene3D" id="1.10.10.10">
    <property type="entry name" value="Winged helix-like DNA-binding domain superfamily/Winged helix DNA-binding domain"/>
    <property type="match status" value="1"/>
</dbReference>
<dbReference type="InterPro" id="IPR011608">
    <property type="entry name" value="PRD"/>
</dbReference>
<protein>
    <submittedName>
        <fullName evidence="7">Transcriptional regulatory protein DagR</fullName>
    </submittedName>
</protein>
<dbReference type="PANTHER" id="PTHR32071">
    <property type="entry name" value="TRANSCRIPTIONAL REGULATORY PROTEIN"/>
    <property type="match status" value="1"/>
</dbReference>
<dbReference type="GO" id="GO:0016020">
    <property type="term" value="C:membrane"/>
    <property type="evidence" value="ECO:0007669"/>
    <property type="project" value="InterPro"/>
</dbReference>
<dbReference type="Pfam" id="PF00158">
    <property type="entry name" value="Sigma54_activat"/>
    <property type="match status" value="1"/>
</dbReference>
<dbReference type="InterPro" id="IPR036662">
    <property type="entry name" value="PTS_EIIA_man-typ_sf"/>
</dbReference>
<keyword evidence="1" id="KW-0808">Transferase</keyword>
<dbReference type="SUPFAM" id="SSF46785">
    <property type="entry name" value="Winged helix' DNA-binding domain"/>
    <property type="match status" value="1"/>
</dbReference>
<dbReference type="SUPFAM" id="SSF53062">
    <property type="entry name" value="PTS system fructose IIA component-like"/>
    <property type="match status" value="1"/>
</dbReference>
<dbReference type="PROSITE" id="PS51096">
    <property type="entry name" value="PTS_EIIA_TYPE_4"/>
    <property type="match status" value="1"/>
</dbReference>
<dbReference type="InterPro" id="IPR036634">
    <property type="entry name" value="PRD_sf"/>
</dbReference>
<dbReference type="PROSITE" id="PS51372">
    <property type="entry name" value="PRD_2"/>
    <property type="match status" value="2"/>
</dbReference>
<dbReference type="GO" id="GO:0005524">
    <property type="term" value="F:ATP binding"/>
    <property type="evidence" value="ECO:0007669"/>
    <property type="project" value="UniProtKB-KW"/>
</dbReference>
<dbReference type="SUPFAM" id="SSF63520">
    <property type="entry name" value="PTS-regulatory domain, PRD"/>
    <property type="match status" value="2"/>
</dbReference>
<comment type="caution">
    <text evidence="7">The sequence shown here is derived from an EMBL/GenBank/DDBJ whole genome shotgun (WGS) entry which is preliminary data.</text>
</comment>
<feature type="domain" description="PRD" evidence="6">
    <location>
        <begin position="455"/>
        <end position="560"/>
    </location>
</feature>
<dbReference type="Gene3D" id="1.10.1790.10">
    <property type="entry name" value="PRD domain"/>
    <property type="match status" value="2"/>
</dbReference>
<feature type="domain" description="Sigma-54 factor interaction" evidence="4">
    <location>
        <begin position="109"/>
        <end position="332"/>
    </location>
</feature>
<feature type="domain" description="PRD" evidence="6">
    <location>
        <begin position="802"/>
        <end position="903"/>
    </location>
</feature>
<dbReference type="AlphaFoldDB" id="A0A6V8SGZ8"/>
<dbReference type="Gene3D" id="3.40.50.510">
    <property type="entry name" value="Phosphotransferase system, mannose-type IIA component"/>
    <property type="match status" value="1"/>
</dbReference>
<dbReference type="Gene3D" id="3.40.50.300">
    <property type="entry name" value="P-loop containing nucleotide triphosphate hydrolases"/>
    <property type="match status" value="1"/>
</dbReference>
<dbReference type="GO" id="GO:0016740">
    <property type="term" value="F:transferase activity"/>
    <property type="evidence" value="ECO:0007669"/>
    <property type="project" value="UniProtKB-KW"/>
</dbReference>
<reference evidence="7 8" key="1">
    <citation type="submission" date="2020-07" db="EMBL/GenBank/DDBJ databases">
        <title>A new beta-1,3-glucan-decomposing anaerobic bacterium isolated from anoxic soil subjected to biological soil disinfestation.</title>
        <authorList>
            <person name="Ueki A."/>
            <person name="Tonouchi A."/>
        </authorList>
    </citation>
    <scope>NUCLEOTIDE SEQUENCE [LARGE SCALE GENOMIC DNA]</scope>
    <source>
        <strain evidence="7 8">TW1</strain>
    </source>
</reference>
<accession>A0A6V8SGZ8</accession>
<keyword evidence="3" id="KW-0067">ATP-binding</keyword>
<dbReference type="PANTHER" id="PTHR32071:SF38">
    <property type="entry name" value="PSP OPERON TRANSCRIPTIONAL ACTIVATOR"/>
    <property type="match status" value="1"/>
</dbReference>
<evidence type="ECO:0000256" key="2">
    <source>
        <dbReference type="ARBA" id="ARBA00022741"/>
    </source>
</evidence>
<dbReference type="Proteomes" id="UP000580568">
    <property type="component" value="Unassembled WGS sequence"/>
</dbReference>
<gene>
    <name evidence="7" type="ORF">bsdtw1_02582</name>
</gene>
<dbReference type="EMBL" id="BLZR01000001">
    <property type="protein sequence ID" value="GFP76479.1"/>
    <property type="molecule type" value="Genomic_DNA"/>
</dbReference>
<organism evidence="7 8">
    <name type="scientific">Clostridium fungisolvens</name>
    <dbReference type="NCBI Taxonomy" id="1604897"/>
    <lineage>
        <taxon>Bacteria</taxon>
        <taxon>Bacillati</taxon>
        <taxon>Bacillota</taxon>
        <taxon>Clostridia</taxon>
        <taxon>Eubacteriales</taxon>
        <taxon>Clostridiaceae</taxon>
        <taxon>Clostridium</taxon>
    </lineage>
</organism>
<dbReference type="InterPro" id="IPR027417">
    <property type="entry name" value="P-loop_NTPase"/>
</dbReference>
<keyword evidence="8" id="KW-1185">Reference proteome</keyword>
<dbReference type="InterPro" id="IPR004701">
    <property type="entry name" value="PTS_EIIA_man-typ"/>
</dbReference>
<name>A0A6V8SGZ8_9CLOT</name>
<evidence type="ECO:0000259" key="4">
    <source>
        <dbReference type="PROSITE" id="PS50045"/>
    </source>
</evidence>
<feature type="domain" description="PTS EIIA type-4" evidence="5">
    <location>
        <begin position="561"/>
        <end position="687"/>
    </location>
</feature>
<evidence type="ECO:0000259" key="6">
    <source>
        <dbReference type="PROSITE" id="PS51372"/>
    </source>
</evidence>
<evidence type="ECO:0000256" key="1">
    <source>
        <dbReference type="ARBA" id="ARBA00022679"/>
    </source>
</evidence>
<dbReference type="InterPro" id="IPR036388">
    <property type="entry name" value="WH-like_DNA-bd_sf"/>
</dbReference>
<dbReference type="GO" id="GO:0009401">
    <property type="term" value="P:phosphoenolpyruvate-dependent sugar phosphotransferase system"/>
    <property type="evidence" value="ECO:0007669"/>
    <property type="project" value="InterPro"/>
</dbReference>
<dbReference type="PROSITE" id="PS50045">
    <property type="entry name" value="SIGMA54_INTERACT_4"/>
    <property type="match status" value="1"/>
</dbReference>
<evidence type="ECO:0000256" key="3">
    <source>
        <dbReference type="ARBA" id="ARBA00022840"/>
    </source>
</evidence>
<dbReference type="Pfam" id="PF00874">
    <property type="entry name" value="PRD"/>
    <property type="match status" value="2"/>
</dbReference>
<dbReference type="InterPro" id="IPR002078">
    <property type="entry name" value="Sigma_54_int"/>
</dbReference>
<keyword evidence="2" id="KW-0547">Nucleotide-binding</keyword>
<evidence type="ECO:0000259" key="5">
    <source>
        <dbReference type="PROSITE" id="PS51096"/>
    </source>
</evidence>
<evidence type="ECO:0000313" key="8">
    <source>
        <dbReference type="Proteomes" id="UP000580568"/>
    </source>
</evidence>
<sequence length="903" mass="102657">MVFFVFCILIKTYRIHNNEDGEGDNKLKSIKETVYEFIQQEVYSKNENKNGLETKTIAEALGLHRSNVSALLNELVKEGRLAKTTTRPVYYKLPELIHQSTEKSCFTQLIGYNGSLRNAIQLAQAAILYPRSSLNVLLSSKTGCGTTYFASLMFDFAKEMGILSKDAPYVKIDCRHYSKNVSVLDEELFGTQGNLNSSCFVKAQRGMLFIDNVDLLDAKQQGCLFRFLDTGKIYSEDKSKSLDCNDLFLVLACSPQSVLQINRIIPVTIELPELKDRSMEERFDLINHFFQVEAANSERSIEVTAESIKALLLSDFNYNIKGLELDIKSACANAYVRVVNESEQAICVCVNDFKGQIKKSLLNLKSYDTEIEVLLGKRESIIYDKNIIDQGSYDPHSTVDMYSEIKKQYDELSNLGINNSGIENVMNTHIRNLFKKYGYYNGFGDSNNLEQLSKIVDPRIIDMVSYFLNARKKELGVNYKSNVFYGLCLHINSLLNLNLSEQRVENNQIVKIVQDYPEEYAASVQFADILKEKLGLNLPIHEIVLIAMFLIESDENNDEEHPVLLYIMHGSQTASSLKDVTNSLTHCHNAYSYDLALEVGTRQAVEEIKALIEKIDRGKGVIVIYDMGSIKTMLETIAEEIDVKIRYINMPITLIGIDVARKCSMESDIDYVYHMANLEINNMRKNVEKHNNIIVTLCHTGEGGAAQLKLYIDQYSKLGIKTIALAISSRNALLKEVLALQKTYNIHSFVGAYDPKLFGIPFISIQKVFESSKEDLDRILMFEPVNSRSVNYNDVYKYLGEQFKYTSISKLKTVLPNIIDEFSMLYSFTEDQRVGLFMHLACLVERLLDGKSAVNNNDRSKIISVFKDDYQAIVKILKPLEKIFKVIIDDNEITTIIMIIKKV</sequence>
<dbReference type="InterPro" id="IPR036390">
    <property type="entry name" value="WH_DNA-bd_sf"/>
</dbReference>
<dbReference type="SUPFAM" id="SSF52540">
    <property type="entry name" value="P-loop containing nucleoside triphosphate hydrolases"/>
    <property type="match status" value="1"/>
</dbReference>
<evidence type="ECO:0000313" key="7">
    <source>
        <dbReference type="EMBL" id="GFP76479.1"/>
    </source>
</evidence>
<proteinExistence type="predicted"/>
<dbReference type="GO" id="GO:0006355">
    <property type="term" value="P:regulation of DNA-templated transcription"/>
    <property type="evidence" value="ECO:0007669"/>
    <property type="project" value="InterPro"/>
</dbReference>
<dbReference type="Pfam" id="PF03610">
    <property type="entry name" value="EIIA-man"/>
    <property type="match status" value="1"/>
</dbReference>